<feature type="domain" description="Gp5/Type VI secretion system Vgr protein OB-fold" evidence="3">
    <location>
        <begin position="262"/>
        <end position="330"/>
    </location>
</feature>
<organism evidence="6 7">
    <name type="scientific">Pseudoduganella chitinolytica</name>
    <dbReference type="NCBI Taxonomy" id="34070"/>
    <lineage>
        <taxon>Bacteria</taxon>
        <taxon>Pseudomonadati</taxon>
        <taxon>Pseudomonadota</taxon>
        <taxon>Betaproteobacteria</taxon>
        <taxon>Burkholderiales</taxon>
        <taxon>Oxalobacteraceae</taxon>
        <taxon>Telluria group</taxon>
        <taxon>Pseudoduganella</taxon>
    </lineage>
</organism>
<proteinExistence type="inferred from homology"/>
<dbReference type="NCBIfam" id="TIGR03361">
    <property type="entry name" value="VI_Rhs_Vgr"/>
    <property type="match status" value="1"/>
</dbReference>
<dbReference type="Pfam" id="PF05954">
    <property type="entry name" value="Phage_GPD"/>
    <property type="match status" value="1"/>
</dbReference>
<feature type="domain" description="DUF2345" evidence="4">
    <location>
        <begin position="496"/>
        <end position="621"/>
    </location>
</feature>
<keyword evidence="7" id="KW-1185">Reference proteome</keyword>
<evidence type="ECO:0000256" key="2">
    <source>
        <dbReference type="SAM" id="MobiDB-lite"/>
    </source>
</evidence>
<feature type="region of interest" description="Disordered" evidence="2">
    <location>
        <begin position="466"/>
        <end position="498"/>
    </location>
</feature>
<reference evidence="6 7" key="1">
    <citation type="submission" date="2023-02" db="EMBL/GenBank/DDBJ databases">
        <title>Gemone sequence of Telluria chitinolytica ACM 3522T.</title>
        <authorList>
            <person name="Frediansyah A."/>
            <person name="Miess H."/>
            <person name="Gross H."/>
        </authorList>
    </citation>
    <scope>NUCLEOTIDE SEQUENCE [LARGE SCALE GENOMIC DNA]</scope>
    <source>
        <strain evidence="6 7">ACM 3522</strain>
    </source>
</reference>
<dbReference type="InterPro" id="IPR018769">
    <property type="entry name" value="VgrG2_DUF2345"/>
</dbReference>
<comment type="similarity">
    <text evidence="1">Belongs to the VgrG protein family.</text>
</comment>
<gene>
    <name evidence="6" type="ORF">PX653_22125</name>
</gene>
<dbReference type="Pfam" id="PF13296">
    <property type="entry name" value="T6SS_Vgr"/>
    <property type="match status" value="1"/>
</dbReference>
<dbReference type="InterPro" id="IPR006531">
    <property type="entry name" value="Gp5/Vgr_OB"/>
</dbReference>
<dbReference type="InterPro" id="IPR006533">
    <property type="entry name" value="T6SS_Vgr_RhsGE"/>
</dbReference>
<dbReference type="Proteomes" id="UP001216510">
    <property type="component" value="Chromosome"/>
</dbReference>
<dbReference type="SUPFAM" id="SSF69255">
    <property type="entry name" value="gp5 N-terminal domain-like"/>
    <property type="match status" value="1"/>
</dbReference>
<dbReference type="SUPFAM" id="SSF69349">
    <property type="entry name" value="Phage fibre proteins"/>
    <property type="match status" value="1"/>
</dbReference>
<dbReference type="InterPro" id="IPR017847">
    <property type="entry name" value="T6SS_RhsGE_Vgr_subset"/>
</dbReference>
<dbReference type="SUPFAM" id="SSF69279">
    <property type="entry name" value="Phage tail proteins"/>
    <property type="match status" value="2"/>
</dbReference>
<dbReference type="EMBL" id="CP119083">
    <property type="protein sequence ID" value="WEF32093.1"/>
    <property type="molecule type" value="Genomic_DNA"/>
</dbReference>
<evidence type="ECO:0000313" key="7">
    <source>
        <dbReference type="Proteomes" id="UP001216510"/>
    </source>
</evidence>
<evidence type="ECO:0000259" key="3">
    <source>
        <dbReference type="Pfam" id="PF04717"/>
    </source>
</evidence>
<dbReference type="Pfam" id="PF10106">
    <property type="entry name" value="DUF2345"/>
    <property type="match status" value="1"/>
</dbReference>
<dbReference type="Pfam" id="PF04717">
    <property type="entry name" value="Phage_base_V"/>
    <property type="match status" value="1"/>
</dbReference>
<feature type="domain" description="Putative type VI secretion system Rhs element associated Vgr" evidence="5">
    <location>
        <begin position="364"/>
        <end position="467"/>
    </location>
</feature>
<dbReference type="Gene3D" id="2.40.50.230">
    <property type="entry name" value="Gp5 N-terminal domain"/>
    <property type="match status" value="1"/>
</dbReference>
<dbReference type="Gene3D" id="2.30.110.50">
    <property type="match status" value="1"/>
</dbReference>
<evidence type="ECO:0000259" key="5">
    <source>
        <dbReference type="Pfam" id="PF13296"/>
    </source>
</evidence>
<name>A0ABY8B9I3_9BURK</name>
<dbReference type="Gene3D" id="3.55.50.10">
    <property type="entry name" value="Baseplate protein-like domains"/>
    <property type="match status" value="1"/>
</dbReference>
<dbReference type="NCBIfam" id="TIGR01646">
    <property type="entry name" value="vgr_GE"/>
    <property type="match status" value="1"/>
</dbReference>
<accession>A0ABY8B9I3</accession>
<evidence type="ECO:0000313" key="6">
    <source>
        <dbReference type="EMBL" id="WEF32093.1"/>
    </source>
</evidence>
<dbReference type="Gene3D" id="4.10.220.110">
    <property type="match status" value="1"/>
</dbReference>
<dbReference type="InterPro" id="IPR028244">
    <property type="entry name" value="T6SS_Rhs_Vgr_dom"/>
</dbReference>
<sequence>MRRVTDDDPAMTDACQYDETDFNYLSRRWEEKGWYYWYEHDAQGHTLIVSSDSTAAAPVDGGGTVRFHAKGGAVEEDAIDTWSPSRQGVPAGVTLAAFDFKAPTPVEVGTLTLAELGSFPRIETYEYTGAYGFGSRAAGDGQARVRMEEFEASAAQAAGEGNCRFIQPGRCFHLTADFDFAAYLGASDAGGDEFFVISARHSAANNYLSTDGGNGTYRNWFTCAMRTAPWRPGRGHNSVHTKILALQTATVVGPEGNESIHTDQYGRVRVQFHWDRVGTQDDRSSAWVRVSSAWAGAELGASMVPRVGTEVIVQWLGGNPDRPIITGALYNERNMPPWAVPGQQALSGLRSRELAPGKGNSPMGRSNHLVLDDTNEQIQAQLRSDHLHSQLSLGFLTRIDDTQGRRDARGEGWELRTDGHGVLRAGAGLLVTTDARSNGVSHAKDLDETSQRLATAVDIHEGLLSAATQHDDQPEEEKDGPAEAARSQQETIRASGKEPFSELSAPHLVLGSPAGIALNSAKSAHIASGEHIALSSGKSLSIASAASMFASIGKSLRLFVHKAGLSLIAAAGKVTVRAQANDVEVIANKVLELMSESDWVEIRGKKGIRLHGANHMLEISDQTQFFTTSPVLFHGNLETLGAKSVAQAFNEKHVDLRFDQEVFLMDANGEPMKDVAYELIRDDGTIITGKTGPDGSTGLQKGNGLEGYTIRWKGEMP</sequence>
<protein>
    <submittedName>
        <fullName evidence="6">Type VI secretion system Vgr family protein</fullName>
    </submittedName>
</protein>
<evidence type="ECO:0000259" key="4">
    <source>
        <dbReference type="Pfam" id="PF10106"/>
    </source>
</evidence>
<dbReference type="InterPro" id="IPR037026">
    <property type="entry name" value="Vgr_OB-fold_dom_sf"/>
</dbReference>
<evidence type="ECO:0000256" key="1">
    <source>
        <dbReference type="ARBA" id="ARBA00005558"/>
    </source>
</evidence>